<dbReference type="InterPro" id="IPR007421">
    <property type="entry name" value="Schlafen_AlbA_2_dom"/>
</dbReference>
<gene>
    <name evidence="2" type="ORF">Metli_0201</name>
</gene>
<reference evidence="2 3" key="1">
    <citation type="submission" date="2011-08" db="EMBL/GenBank/DDBJ databases">
        <title>The complete genome of Methanofollis liminatans DSM 4140.</title>
        <authorList>
            <consortium name="US DOE Joint Genome Institute (JGI-PGF)"/>
            <person name="Lucas S."/>
            <person name="Han J."/>
            <person name="Lapidus A."/>
            <person name="Bruce D."/>
            <person name="Goodwin L."/>
            <person name="Pitluck S."/>
            <person name="Peters L."/>
            <person name="Kyrpides N."/>
            <person name="Mavromatis K."/>
            <person name="Ivanova N."/>
            <person name="Mikhailova N."/>
            <person name="Lu M."/>
            <person name="Detter J.C."/>
            <person name="Tapia R."/>
            <person name="Han C."/>
            <person name="Land M."/>
            <person name="Hauser L."/>
            <person name="Markowitz V."/>
            <person name="Cheng J.-F."/>
            <person name="Hugenholtz P."/>
            <person name="Woyke T."/>
            <person name="Wu D."/>
            <person name="Spring S."/>
            <person name="Schuler E."/>
            <person name="Brambilla E."/>
            <person name="Klenk H.-P."/>
            <person name="Eisen J.A."/>
        </authorList>
    </citation>
    <scope>NUCLEOTIDE SEQUENCE [LARGE SCALE GENOMIC DNA]</scope>
    <source>
        <strain evidence="2 3">DSM 4140</strain>
    </source>
</reference>
<evidence type="ECO:0000313" key="3">
    <source>
        <dbReference type="Proteomes" id="UP000005095"/>
    </source>
</evidence>
<dbReference type="InterPro" id="IPR038475">
    <property type="entry name" value="RecG_C_sf"/>
</dbReference>
<feature type="domain" description="Schlafen AlbA-2" evidence="1">
    <location>
        <begin position="60"/>
        <end position="166"/>
    </location>
</feature>
<dbReference type="Gene3D" id="1.10.10.10">
    <property type="entry name" value="Winged helix-like DNA-binding domain superfamily/Winged helix DNA-binding domain"/>
    <property type="match status" value="1"/>
</dbReference>
<dbReference type="AlphaFoldDB" id="J1L0M8"/>
<dbReference type="STRING" id="28892.Metli_0201"/>
<dbReference type="PANTHER" id="PTHR30595:SF6">
    <property type="entry name" value="SCHLAFEN ALBA-2 DOMAIN-CONTAINING PROTEIN"/>
    <property type="match status" value="1"/>
</dbReference>
<keyword evidence="3" id="KW-1185">Reference proteome</keyword>
<organism evidence="2 3">
    <name type="scientific">Methanofollis liminatans DSM 4140</name>
    <dbReference type="NCBI Taxonomy" id="28892"/>
    <lineage>
        <taxon>Archaea</taxon>
        <taxon>Methanobacteriati</taxon>
        <taxon>Methanobacteriota</taxon>
        <taxon>Stenosarchaea group</taxon>
        <taxon>Methanomicrobia</taxon>
        <taxon>Methanomicrobiales</taxon>
        <taxon>Methanomicrobiaceae</taxon>
        <taxon>Methanofollis</taxon>
    </lineage>
</organism>
<dbReference type="Pfam" id="PF13749">
    <property type="entry name" value="HATPase_c_4"/>
    <property type="match status" value="1"/>
</dbReference>
<name>J1L0M8_9EURY</name>
<accession>J1L0M8</accession>
<evidence type="ECO:0000259" key="1">
    <source>
        <dbReference type="Pfam" id="PF04326"/>
    </source>
</evidence>
<dbReference type="PANTHER" id="PTHR30595">
    <property type="entry name" value="GLPR-RELATED TRANSCRIPTIONAL REPRESSOR"/>
    <property type="match status" value="1"/>
</dbReference>
<dbReference type="EMBL" id="CM001555">
    <property type="protein sequence ID" value="EJG06175.1"/>
    <property type="molecule type" value="Genomic_DNA"/>
</dbReference>
<dbReference type="Gene3D" id="3.30.565.60">
    <property type="match status" value="1"/>
</dbReference>
<dbReference type="Pfam" id="PF04326">
    <property type="entry name" value="SLFN_AlbA_2"/>
    <property type="match status" value="1"/>
</dbReference>
<dbReference type="InterPro" id="IPR036388">
    <property type="entry name" value="WH-like_DNA-bd_sf"/>
</dbReference>
<sequence length="510" mass="57934">MKGNNPLHPHSFICKTIATACPAPSCGTTHPNTINERMHHPKRAMKTPTADLSSLLTRYEGRQIDFKEEVSSTFYKLLSAFANTAGGTAVLGARDRDHAVTGIDLRNNAQKKLADSITSRLGIHPVIETHEIDGKNILIVTVEQSRTPVAYDGRYYTRVGDTTREMLPDELRGFFQESIEWDSVPGTFDLDEIDAASVRRFLALARKAGRLTATDPEEPVEAVLRRLGLIRDGRITNGAIALFGTDPQHHFPNTVLRIGRFRRADIIIGDHEIRGNLFAQFEEAERTIKNYIGVRYDISEEAMRESFQRKEVWDYPLPAIREALLNALIHRDYFNNTVQTQVRIFDDHIRFHNPGRLPEGVTIEMILREHYSYLRNPRIADIFYRAGLVERYGSGIERIIRALMEENLPAPEIVSTPLGFTLTMRSNPFTDEFLQALDLNDRQIAAVSYLKEHGTITNSQYQELTAVAARTALKDLNDMVAKHVLERRGTSRRDTHYVLFREMGGHRDNA</sequence>
<dbReference type="Proteomes" id="UP000005095">
    <property type="component" value="Chromosome"/>
</dbReference>
<dbReference type="InterPro" id="IPR038461">
    <property type="entry name" value="Schlafen_AlbA_2_dom_sf"/>
</dbReference>
<dbReference type="HOGENOM" id="CLU_024970_3_0_2"/>
<protein>
    <submittedName>
        <fullName evidence="2">Putative transcriptional regulator</fullName>
    </submittedName>
</protein>
<proteinExistence type="predicted"/>
<dbReference type="Gene3D" id="3.30.950.30">
    <property type="entry name" value="Schlafen, AAA domain"/>
    <property type="match status" value="1"/>
</dbReference>
<evidence type="ECO:0000313" key="2">
    <source>
        <dbReference type="EMBL" id="EJG06175.1"/>
    </source>
</evidence>